<dbReference type="PANTHER" id="PTHR47505">
    <property type="entry name" value="DNA UTILIZATION PROTEIN YHGH"/>
    <property type="match status" value="1"/>
</dbReference>
<protein>
    <recommendedName>
        <fullName evidence="2">Phosphoribosyltransferase domain-containing protein</fullName>
    </recommendedName>
</protein>
<sequence>MLTTVSQCWLCQQPLYHNRHGICCYCQRHLPVLPPCCPCCGLPSTSTFLRCGRCLIAPPRWHHMTFVGDYAPPLSGLIKQLKFGGAPQLAPVLARLLLLRWLRHWRETQCRKSDKAIKPQRIVSVPLHHWRCWRRGYNQTDLLARPLAHWLGCDYTPLTLQRIHATPPQQQLTAAQRRKNVRGIFRCAESVRGQHIALLDDVVTTGSTLNEIAHLLWAQGIASLQIWSVCRTL</sequence>
<evidence type="ECO:0000313" key="3">
    <source>
        <dbReference type="EMBL" id="ABG15303.1"/>
    </source>
</evidence>
<dbReference type="KEGG" id="ypa:YPA_3341"/>
<dbReference type="PANTHER" id="PTHR47505:SF1">
    <property type="entry name" value="DNA UTILIZATION PROTEIN YHGH"/>
    <property type="match status" value="1"/>
</dbReference>
<dbReference type="PATRIC" id="fig|360102.15.peg.2068"/>
<dbReference type="NCBIfam" id="NF008616">
    <property type="entry name" value="PRK11595.1"/>
    <property type="match status" value="1"/>
</dbReference>
<proteinExistence type="inferred from homology"/>
<organism evidence="3 4">
    <name type="scientific">Yersinia pestis bv. Antiqua (strain Antiqua)</name>
    <dbReference type="NCBI Taxonomy" id="360102"/>
    <lineage>
        <taxon>Bacteria</taxon>
        <taxon>Pseudomonadati</taxon>
        <taxon>Pseudomonadota</taxon>
        <taxon>Gammaproteobacteria</taxon>
        <taxon>Enterobacterales</taxon>
        <taxon>Yersiniaceae</taxon>
        <taxon>Yersinia</taxon>
    </lineage>
</organism>
<gene>
    <name evidence="3" type="ordered locus">YPA_3341</name>
</gene>
<dbReference type="Pfam" id="PF00156">
    <property type="entry name" value="Pribosyltran"/>
    <property type="match status" value="1"/>
</dbReference>
<comment type="similarity">
    <text evidence="1">Belongs to the ComF/GntX family.</text>
</comment>
<dbReference type="GeneID" id="57974472"/>
<evidence type="ECO:0000259" key="2">
    <source>
        <dbReference type="Pfam" id="PF00156"/>
    </source>
</evidence>
<dbReference type="HOGENOM" id="CLU_054549_0_2_6"/>
<dbReference type="Proteomes" id="UP000001971">
    <property type="component" value="Chromosome"/>
</dbReference>
<evidence type="ECO:0000256" key="1">
    <source>
        <dbReference type="ARBA" id="ARBA00008007"/>
    </source>
</evidence>
<name>A0A0E1NTR6_YERPA</name>
<dbReference type="Gene3D" id="3.40.50.2020">
    <property type="match status" value="1"/>
</dbReference>
<accession>A0A0E1NTR6</accession>
<evidence type="ECO:0000313" key="4">
    <source>
        <dbReference type="Proteomes" id="UP000001971"/>
    </source>
</evidence>
<dbReference type="InterPro" id="IPR000836">
    <property type="entry name" value="PRTase_dom"/>
</dbReference>
<reference evidence="3 4" key="1">
    <citation type="journal article" date="2006" name="J. Bacteriol.">
        <title>Complete genome sequence of Yersinia pestis strains Antiqua and Nepal516: evidence of gene reduction in an emerging pathogen.</title>
        <authorList>
            <person name="Chain P.S."/>
            <person name="Hu P."/>
            <person name="Malfatti S.A."/>
            <person name="Radnedge L."/>
            <person name="Larimer F."/>
            <person name="Vergez L.M."/>
            <person name="Worsham P."/>
            <person name="Chu M.C."/>
            <person name="Andersen G.L."/>
        </authorList>
    </citation>
    <scope>NUCLEOTIDE SEQUENCE [LARGE SCALE GENOMIC DNA]</scope>
    <source>
        <strain evidence="3 4">Antiqua</strain>
    </source>
</reference>
<dbReference type="AlphaFoldDB" id="A0A0E1NTR6"/>
<dbReference type="InterPro" id="IPR029057">
    <property type="entry name" value="PRTase-like"/>
</dbReference>
<dbReference type="SUPFAM" id="SSF53271">
    <property type="entry name" value="PRTase-like"/>
    <property type="match status" value="1"/>
</dbReference>
<dbReference type="RefSeq" id="WP_002208923.1">
    <property type="nucleotide sequence ID" value="NC_008150.1"/>
</dbReference>
<dbReference type="InterPro" id="IPR051910">
    <property type="entry name" value="ComF/GntX_DNA_util-trans"/>
</dbReference>
<feature type="domain" description="Phosphoribosyltransferase" evidence="2">
    <location>
        <begin position="166"/>
        <end position="230"/>
    </location>
</feature>
<dbReference type="EMBL" id="CP000308">
    <property type="protein sequence ID" value="ABG15303.1"/>
    <property type="molecule type" value="Genomic_DNA"/>
</dbReference>
<dbReference type="CDD" id="cd06223">
    <property type="entry name" value="PRTases_typeI"/>
    <property type="match status" value="1"/>
</dbReference>